<dbReference type="EMBL" id="AUZX01001635">
    <property type="protein sequence ID" value="EQD78576.1"/>
    <property type="molecule type" value="Genomic_DNA"/>
</dbReference>
<evidence type="ECO:0000256" key="5">
    <source>
        <dbReference type="ARBA" id="ARBA00023136"/>
    </source>
</evidence>
<dbReference type="PRINTS" id="PR00120">
    <property type="entry name" value="HATPASE"/>
</dbReference>
<proteinExistence type="predicted"/>
<reference evidence="7" key="2">
    <citation type="journal article" date="2014" name="ISME J.">
        <title>Microbial stratification in low pH oxic and suboxic macroscopic growths along an acid mine drainage.</title>
        <authorList>
            <person name="Mendez-Garcia C."/>
            <person name="Mesa V."/>
            <person name="Sprenger R.R."/>
            <person name="Richter M."/>
            <person name="Diez M.S."/>
            <person name="Solano J."/>
            <person name="Bargiela R."/>
            <person name="Golyshina O.V."/>
            <person name="Manteca A."/>
            <person name="Ramos J.L."/>
            <person name="Gallego J.R."/>
            <person name="Llorente I."/>
            <person name="Martins Dos Santos V.A."/>
            <person name="Jensen O.N."/>
            <person name="Pelaez A.I."/>
            <person name="Sanchez J."/>
            <person name="Ferrer M."/>
        </authorList>
    </citation>
    <scope>NUCLEOTIDE SEQUENCE</scope>
</reference>
<dbReference type="InterPro" id="IPR001757">
    <property type="entry name" value="P_typ_ATPase"/>
</dbReference>
<dbReference type="InterPro" id="IPR023214">
    <property type="entry name" value="HAD_sf"/>
</dbReference>
<dbReference type="GO" id="GO:0043682">
    <property type="term" value="F:P-type divalent copper transporter activity"/>
    <property type="evidence" value="ECO:0007669"/>
    <property type="project" value="TreeGrafter"/>
</dbReference>
<gene>
    <name evidence="7" type="ORF">B1A_02190</name>
</gene>
<dbReference type="PROSITE" id="PS00154">
    <property type="entry name" value="ATPASE_E1_E2"/>
    <property type="match status" value="1"/>
</dbReference>
<keyword evidence="4 6" id="KW-1133">Transmembrane helix</keyword>
<feature type="transmembrane region" description="Helical" evidence="6">
    <location>
        <begin position="308"/>
        <end position="331"/>
    </location>
</feature>
<keyword evidence="2 6" id="KW-0812">Transmembrane</keyword>
<dbReference type="InterPro" id="IPR036412">
    <property type="entry name" value="HAD-like_sf"/>
</dbReference>
<dbReference type="GO" id="GO:0016020">
    <property type="term" value="C:membrane"/>
    <property type="evidence" value="ECO:0007669"/>
    <property type="project" value="UniProtKB-SubCell"/>
</dbReference>
<dbReference type="GO" id="GO:0005524">
    <property type="term" value="F:ATP binding"/>
    <property type="evidence" value="ECO:0007669"/>
    <property type="project" value="InterPro"/>
</dbReference>
<feature type="transmembrane region" description="Helical" evidence="6">
    <location>
        <begin position="337"/>
        <end position="358"/>
    </location>
</feature>
<dbReference type="Gene3D" id="3.40.50.1000">
    <property type="entry name" value="HAD superfamily/HAD-like"/>
    <property type="match status" value="1"/>
</dbReference>
<feature type="transmembrane region" description="Helical" evidence="6">
    <location>
        <begin position="6"/>
        <end position="34"/>
    </location>
</feature>
<dbReference type="InterPro" id="IPR018303">
    <property type="entry name" value="ATPase_P-typ_P_site"/>
</dbReference>
<protein>
    <submittedName>
        <fullName evidence="7">Heavy metal translocating P-type ATPase</fullName>
    </submittedName>
</protein>
<dbReference type="NCBIfam" id="TIGR01494">
    <property type="entry name" value="ATPase_P-type"/>
    <property type="match status" value="1"/>
</dbReference>
<accession>T1BZC3</accession>
<dbReference type="GO" id="GO:0016887">
    <property type="term" value="F:ATP hydrolysis activity"/>
    <property type="evidence" value="ECO:0007669"/>
    <property type="project" value="InterPro"/>
</dbReference>
<organism evidence="7">
    <name type="scientific">mine drainage metagenome</name>
    <dbReference type="NCBI Taxonomy" id="410659"/>
    <lineage>
        <taxon>unclassified sequences</taxon>
        <taxon>metagenomes</taxon>
        <taxon>ecological metagenomes</taxon>
    </lineage>
</organism>
<dbReference type="Gene3D" id="3.40.1110.10">
    <property type="entry name" value="Calcium-transporting ATPase, cytoplasmic domain N"/>
    <property type="match status" value="1"/>
</dbReference>
<dbReference type="SUPFAM" id="SSF56784">
    <property type="entry name" value="HAD-like"/>
    <property type="match status" value="1"/>
</dbReference>
<sequence length="380" mass="40583">FYLTSIGYPLAIEIAVLSFVSVIVIACPCAIGLAGPITLLIASSIASENGIIIKNSGVMDRLSKVNRAVFDKTGTLTEPKPSVTEFVLEKGYEMGDILEMAASLESSSNHPIAKAVVQYANDKNIHLKATSDVKEIPGVGITGVVNGRMVDISRGKINGGSTVSITIDNILVGYFSVTYKIRISAKPAIEALKRMGIKTSMITGDSNEEAKRIAIELGIDDIHAEILPADKSEIIKNYQKNGDFVVFTGDGINDTVALETADVGIAMASGTDIARESGDIILLNNNLGHVLYTKIIGTETISKIKQNIWWAIGYNAALIPIAAGILIPFFGLSIYSFLPILAALAMGMSSTSVVMNSLRMKGRIRHLIKTESVVLSTTHL</sequence>
<dbReference type="Pfam" id="PF00702">
    <property type="entry name" value="Hydrolase"/>
    <property type="match status" value="1"/>
</dbReference>
<evidence type="ECO:0000256" key="3">
    <source>
        <dbReference type="ARBA" id="ARBA00022967"/>
    </source>
</evidence>
<keyword evidence="3" id="KW-1278">Translocase</keyword>
<evidence type="ECO:0000256" key="2">
    <source>
        <dbReference type="ARBA" id="ARBA00022692"/>
    </source>
</evidence>
<dbReference type="PRINTS" id="PR00119">
    <property type="entry name" value="CATATPASE"/>
</dbReference>
<dbReference type="AlphaFoldDB" id="T1BZC3"/>
<comment type="subcellular location">
    <subcellularLocation>
        <location evidence="1">Membrane</location>
    </subcellularLocation>
</comment>
<dbReference type="PANTHER" id="PTHR43520">
    <property type="entry name" value="ATP7, ISOFORM B"/>
    <property type="match status" value="1"/>
</dbReference>
<evidence type="ECO:0000313" key="7">
    <source>
        <dbReference type="EMBL" id="EQD78576.1"/>
    </source>
</evidence>
<evidence type="ECO:0000256" key="1">
    <source>
        <dbReference type="ARBA" id="ARBA00004370"/>
    </source>
</evidence>
<evidence type="ECO:0000256" key="6">
    <source>
        <dbReference type="SAM" id="Phobius"/>
    </source>
</evidence>
<dbReference type="GO" id="GO:0005507">
    <property type="term" value="F:copper ion binding"/>
    <property type="evidence" value="ECO:0007669"/>
    <property type="project" value="TreeGrafter"/>
</dbReference>
<name>T1BZC3_9ZZZZ</name>
<reference evidence="7" key="1">
    <citation type="submission" date="2013-08" db="EMBL/GenBank/DDBJ databases">
        <authorList>
            <person name="Mendez C."/>
            <person name="Richter M."/>
            <person name="Ferrer M."/>
            <person name="Sanchez J."/>
        </authorList>
    </citation>
    <scope>NUCLEOTIDE SEQUENCE</scope>
</reference>
<dbReference type="InterPro" id="IPR023299">
    <property type="entry name" value="ATPase_P-typ_cyto_dom_N"/>
</dbReference>
<dbReference type="GO" id="GO:0055070">
    <property type="term" value="P:copper ion homeostasis"/>
    <property type="evidence" value="ECO:0007669"/>
    <property type="project" value="TreeGrafter"/>
</dbReference>
<keyword evidence="5 6" id="KW-0472">Membrane</keyword>
<evidence type="ECO:0000256" key="4">
    <source>
        <dbReference type="ARBA" id="ARBA00022989"/>
    </source>
</evidence>
<feature type="non-terminal residue" evidence="7">
    <location>
        <position position="1"/>
    </location>
</feature>
<comment type="caution">
    <text evidence="7">The sequence shown here is derived from an EMBL/GenBank/DDBJ whole genome shotgun (WGS) entry which is preliminary data.</text>
</comment>
<dbReference type="PANTHER" id="PTHR43520:SF8">
    <property type="entry name" value="P-TYPE CU(+) TRANSPORTER"/>
    <property type="match status" value="1"/>
</dbReference>